<evidence type="ECO:0000256" key="1">
    <source>
        <dbReference type="SAM" id="Coils"/>
    </source>
</evidence>
<sequence length="766" mass="87794">MENESFEIVQDSSYFKDNSFLSPPNEALRIQENEIQKLKKLNFNLKLRICQLEEQLGLELTGNEDVNCTRRHSAYSDSEEKDSPYPSRTSILKELEEEIYRRDILLTKARTVILSLQKQLSHQDKRCKNDKTSGCQQMSDSSKSFEADAQKSKENLIIPQLEEISQRILAKLQGQQWDSCQVENVQTNANLNNVLKNLTLIEEKMDRLCETPCDTKETPNSVVAKIGSSLRESLSTSYETDKENVKSPNCENQQHSIVQVFRSSSPFLKQNDSMEKYQHQPMLERLLDSIRELGELTFECEKLLDKEDQITPLPSLRPEGTPCSTSEYLQNAVSYVTYLQRYLSDIRAKLQLNSSGLCPRTKQMMERLVTLEDSMKNSDTTPVKAGVHFNFCMPKTPQSCQKSCSEINFQKPDVSYSDKSCTATIFDIASSETSKFHAQWKVDEENTFLSTLKELTQFSESAYIEKLQKILIEMETLNRKVQQTQKKMTRIQQQRSVPLAFDRSLFNSPSNKELASYKRGSEEESFSDSTDNLNVVTMYQESFSNLVSFVSGAFTIFEEIDFDQQLAIPKEASFITTALNRLFTWGQSTLAPSPFSPGSSREKEYVLTTWSKEKTAHEGLDLLRKTVEQIAQYKDYEKSQVNQNLKITRACEKSLAALDNFVQHLAQKVAAKQTLSIQRLGDLERRLNAFKNRRNISSSAKSSEVSLLLSTETKPRSLSGKLSNHKALKKWVLEQISETQRTIQQTQKSLDNERKHLLYNWLSTSK</sequence>
<feature type="compositionally biased region" description="Polar residues" evidence="2">
    <location>
        <begin position="132"/>
        <end position="142"/>
    </location>
</feature>
<evidence type="ECO:0000313" key="3">
    <source>
        <dbReference type="EMBL" id="KAK4523889.1"/>
    </source>
</evidence>
<comment type="caution">
    <text evidence="3">The sequence shown here is derived from an EMBL/GenBank/DDBJ whole genome shotgun (WGS) entry which is preliminary data.</text>
</comment>
<dbReference type="EMBL" id="JANCYU010000020">
    <property type="protein sequence ID" value="KAK4523889.1"/>
    <property type="molecule type" value="Genomic_DNA"/>
</dbReference>
<dbReference type="AlphaFoldDB" id="A0AAV9I990"/>
<keyword evidence="1" id="KW-0175">Coiled coil</keyword>
<name>A0AAV9I990_9RHOD</name>
<dbReference type="Proteomes" id="UP001300502">
    <property type="component" value="Unassembled WGS sequence"/>
</dbReference>
<proteinExistence type="predicted"/>
<keyword evidence="4" id="KW-1185">Reference proteome</keyword>
<gene>
    <name evidence="3" type="ORF">GAYE_SCF00G1786</name>
</gene>
<accession>A0AAV9I990</accession>
<organism evidence="3 4">
    <name type="scientific">Galdieria yellowstonensis</name>
    <dbReference type="NCBI Taxonomy" id="3028027"/>
    <lineage>
        <taxon>Eukaryota</taxon>
        <taxon>Rhodophyta</taxon>
        <taxon>Bangiophyceae</taxon>
        <taxon>Galdieriales</taxon>
        <taxon>Galdieriaceae</taxon>
        <taxon>Galdieria</taxon>
    </lineage>
</organism>
<reference evidence="3 4" key="1">
    <citation type="submission" date="2022-07" db="EMBL/GenBank/DDBJ databases">
        <title>Genome-wide signatures of adaptation to extreme environments.</title>
        <authorList>
            <person name="Cho C.H."/>
            <person name="Yoon H.S."/>
        </authorList>
    </citation>
    <scope>NUCLEOTIDE SEQUENCE [LARGE SCALE GENOMIC DNA]</scope>
    <source>
        <strain evidence="3 4">108.79 E11</strain>
    </source>
</reference>
<feature type="coiled-coil region" evidence="1">
    <location>
        <begin position="464"/>
        <end position="494"/>
    </location>
</feature>
<feature type="region of interest" description="Disordered" evidence="2">
    <location>
        <begin position="125"/>
        <end position="146"/>
    </location>
</feature>
<evidence type="ECO:0000256" key="2">
    <source>
        <dbReference type="SAM" id="MobiDB-lite"/>
    </source>
</evidence>
<protein>
    <submittedName>
        <fullName evidence="3">Uncharacterized protein</fullName>
    </submittedName>
</protein>
<evidence type="ECO:0000313" key="4">
    <source>
        <dbReference type="Proteomes" id="UP001300502"/>
    </source>
</evidence>